<dbReference type="PANTHER" id="PTHR44215">
    <property type="entry name" value="WD REPEAT-CONTAINING PROTEIN 75"/>
    <property type="match status" value="1"/>
</dbReference>
<dbReference type="Proteomes" id="UP000694548">
    <property type="component" value="Unassembled WGS sequence"/>
</dbReference>
<keyword evidence="5" id="KW-0677">Repeat</keyword>
<dbReference type="Gene3D" id="2.130.10.10">
    <property type="entry name" value="YVTN repeat-like/Quinoprotein amine dehydrogenase"/>
    <property type="match status" value="4"/>
</dbReference>
<dbReference type="GO" id="GO:0045943">
    <property type="term" value="P:positive regulation of transcription by RNA polymerase I"/>
    <property type="evidence" value="ECO:0007669"/>
    <property type="project" value="InterPro"/>
</dbReference>
<name>A0A8C6P304_NOTFU</name>
<accession>A0A8C6P304</accession>
<proteinExistence type="predicted"/>
<dbReference type="PANTHER" id="PTHR44215:SF1">
    <property type="entry name" value="WD REPEAT-CONTAINING PROTEIN 75"/>
    <property type="match status" value="1"/>
</dbReference>
<evidence type="ECO:0000313" key="11">
    <source>
        <dbReference type="Proteomes" id="UP000694548"/>
    </source>
</evidence>
<dbReference type="InterPro" id="IPR001680">
    <property type="entry name" value="WD40_rpt"/>
</dbReference>
<dbReference type="InterPro" id="IPR011047">
    <property type="entry name" value="Quinoprotein_ADH-like_sf"/>
</dbReference>
<dbReference type="GO" id="GO:0006364">
    <property type="term" value="P:rRNA processing"/>
    <property type="evidence" value="ECO:0007669"/>
    <property type="project" value="UniProtKB-KW"/>
</dbReference>
<feature type="domain" description="WD repeat-containing protein 75 second beta-propeller" evidence="9">
    <location>
        <begin position="322"/>
        <end position="646"/>
    </location>
</feature>
<reference evidence="10" key="1">
    <citation type="submission" date="2025-08" db="UniProtKB">
        <authorList>
            <consortium name="Ensembl"/>
        </authorList>
    </citation>
    <scope>IDENTIFICATION</scope>
</reference>
<evidence type="ECO:0000256" key="2">
    <source>
        <dbReference type="ARBA" id="ARBA00022517"/>
    </source>
</evidence>
<comment type="subcellular location">
    <subcellularLocation>
        <location evidence="1">Nucleus</location>
        <location evidence="1">Nucleolus</location>
    </subcellularLocation>
</comment>
<evidence type="ECO:0000256" key="6">
    <source>
        <dbReference type="ARBA" id="ARBA00023163"/>
    </source>
</evidence>
<keyword evidence="4 8" id="KW-0853">WD repeat</keyword>
<evidence type="ECO:0000259" key="9">
    <source>
        <dbReference type="Pfam" id="PF23769"/>
    </source>
</evidence>
<evidence type="ECO:0000256" key="5">
    <source>
        <dbReference type="ARBA" id="ARBA00022737"/>
    </source>
</evidence>
<protein>
    <submittedName>
        <fullName evidence="10">WD repeat domain 75</fullName>
    </submittedName>
</protein>
<dbReference type="InterPro" id="IPR019775">
    <property type="entry name" value="WD40_repeat_CS"/>
</dbReference>
<keyword evidence="7" id="KW-0539">Nucleus</keyword>
<keyword evidence="2" id="KW-0690">Ribosome biogenesis</keyword>
<dbReference type="Ensembl" id="ENSNFUT00015039290.1">
    <property type="protein sequence ID" value="ENSNFUP00015037633.1"/>
    <property type="gene ID" value="ENSNFUG00015016980.1"/>
</dbReference>
<evidence type="ECO:0000256" key="7">
    <source>
        <dbReference type="ARBA" id="ARBA00023242"/>
    </source>
</evidence>
<evidence type="ECO:0000256" key="8">
    <source>
        <dbReference type="PROSITE-ProRule" id="PRU00221"/>
    </source>
</evidence>
<keyword evidence="11" id="KW-1185">Reference proteome</keyword>
<evidence type="ECO:0000313" key="10">
    <source>
        <dbReference type="Ensembl" id="ENSNFUP00015037633.1"/>
    </source>
</evidence>
<feature type="repeat" description="WD" evidence="8">
    <location>
        <begin position="53"/>
        <end position="95"/>
    </location>
</feature>
<evidence type="ECO:0000256" key="4">
    <source>
        <dbReference type="ARBA" id="ARBA00022574"/>
    </source>
</evidence>
<dbReference type="GO" id="GO:0003723">
    <property type="term" value="F:RNA binding"/>
    <property type="evidence" value="ECO:0007669"/>
    <property type="project" value="InterPro"/>
</dbReference>
<keyword evidence="3" id="KW-0698">rRNA processing</keyword>
<dbReference type="SMART" id="SM00320">
    <property type="entry name" value="WD40"/>
    <property type="match status" value="7"/>
</dbReference>
<sequence>MVEYGDIRVVYRGGSKINFRKPVISNDSRFLLCASGESVKVFSSVTEECVHELRGHTGQVTGVLLRPSNHLQVYSCSTDGTVRLWDFTDGILVRVKNDGLYLSRRKGTFRTLVVKQVCVFVFAELFQLVAVNLPQTPDQLVEARDLSAVLSDVSSNPSTIAFGRGVLFLCIYSFSLREYTKNGGKNTFTCIACHPKDDCVATGHDDGKIRLWRNFKQKKEYTYSTLHWHHSAVSSLCFTPEGTNLLSGGVESVLVQWRYNQENQKDFLPRLGAAITHVTVSPDGALFSTSHSDNKITIIQSCVKVSAVIQGLVKGENVTTGLLVDPRSKALVLNGRPGHLQFYSLQRDKLLFHLDIVQQEYIHEAGLEQFEVVRAAFDASGLWLATVEERKQKSAELELNLKLWSFDEQTQSFVLNTTVSAPHEARITAMCFSQAADSQTTTLVSASRDGHFKAWQLGLPAHTDGTQEWPSWSCDFVGAYHGLVPRCCCFSADGSLLAVGFQEVVTVWNPTSWELLTTLSQPPGDVRNLCFGQLSCSKYLLGSNNKKMVCCWNLLTCSLEWSTSMDVSLLLVDSRSENMAAFCCQDGSTDLFVFKPSEPRPLFSQKAVCSGRVIHAVFTPREVMLESSEESSQWLNRSQLYFLTEFMDLLTFSTKAEEEKLMASSKQVTLTSTPNQKYS</sequence>
<dbReference type="InterPro" id="IPR015943">
    <property type="entry name" value="WD40/YVTN_repeat-like_dom_sf"/>
</dbReference>
<dbReference type="PROSITE" id="PS50294">
    <property type="entry name" value="WD_REPEATS_REGION"/>
    <property type="match status" value="1"/>
</dbReference>
<dbReference type="SUPFAM" id="SSF50998">
    <property type="entry name" value="Quinoprotein alcohol dehydrogenase-like"/>
    <property type="match status" value="2"/>
</dbReference>
<dbReference type="Pfam" id="PF23769">
    <property type="entry name" value="Beta-prop_WDR75_2nd"/>
    <property type="match status" value="1"/>
</dbReference>
<gene>
    <name evidence="10" type="primary">WDR75</name>
    <name evidence="10" type="synonym">wdr75</name>
</gene>
<dbReference type="GO" id="GO:2000234">
    <property type="term" value="P:positive regulation of rRNA processing"/>
    <property type="evidence" value="ECO:0007669"/>
    <property type="project" value="TreeGrafter"/>
</dbReference>
<dbReference type="Pfam" id="PF23869">
    <property type="entry name" value="Beta-prop_WDR75_1st"/>
    <property type="match status" value="1"/>
</dbReference>
<keyword evidence="6" id="KW-0804">Transcription</keyword>
<dbReference type="GO" id="GO:0032040">
    <property type="term" value="C:small-subunit processome"/>
    <property type="evidence" value="ECO:0007669"/>
    <property type="project" value="InterPro"/>
</dbReference>
<dbReference type="InterPro" id="IPR057644">
    <property type="entry name" value="Beta-prop_WDR75_2nd"/>
</dbReference>
<feature type="repeat" description="WD" evidence="8">
    <location>
        <begin position="226"/>
        <end position="267"/>
    </location>
</feature>
<dbReference type="GeneTree" id="ENSGT00390000006303"/>
<reference evidence="10" key="2">
    <citation type="submission" date="2025-09" db="UniProtKB">
        <authorList>
            <consortium name="Ensembl"/>
        </authorList>
    </citation>
    <scope>IDENTIFICATION</scope>
</reference>
<evidence type="ECO:0000256" key="3">
    <source>
        <dbReference type="ARBA" id="ARBA00022552"/>
    </source>
</evidence>
<dbReference type="PROSITE" id="PS00678">
    <property type="entry name" value="WD_REPEATS_1"/>
    <property type="match status" value="1"/>
</dbReference>
<evidence type="ECO:0000256" key="1">
    <source>
        <dbReference type="ARBA" id="ARBA00004604"/>
    </source>
</evidence>
<dbReference type="PROSITE" id="PS50082">
    <property type="entry name" value="WD_REPEATS_2"/>
    <property type="match status" value="2"/>
</dbReference>
<dbReference type="InterPro" id="IPR053826">
    <property type="entry name" value="WDR75"/>
</dbReference>
<dbReference type="AlphaFoldDB" id="A0A8C6P304"/>
<organism evidence="10 11">
    <name type="scientific">Nothobranchius furzeri</name>
    <name type="common">Turquoise killifish</name>
    <dbReference type="NCBI Taxonomy" id="105023"/>
    <lineage>
        <taxon>Eukaryota</taxon>
        <taxon>Metazoa</taxon>
        <taxon>Chordata</taxon>
        <taxon>Craniata</taxon>
        <taxon>Vertebrata</taxon>
        <taxon>Euteleostomi</taxon>
        <taxon>Actinopterygii</taxon>
        <taxon>Neopterygii</taxon>
        <taxon>Teleostei</taxon>
        <taxon>Neoteleostei</taxon>
        <taxon>Acanthomorphata</taxon>
        <taxon>Ovalentaria</taxon>
        <taxon>Atherinomorphae</taxon>
        <taxon>Cyprinodontiformes</taxon>
        <taxon>Nothobranchiidae</taxon>
        <taxon>Nothobranchius</taxon>
    </lineage>
</organism>